<protein>
    <submittedName>
        <fullName evidence="1">Uncharacterized protein</fullName>
    </submittedName>
</protein>
<reference evidence="1" key="2">
    <citation type="submission" date="2021-10" db="EMBL/GenBank/DDBJ databases">
        <authorList>
            <person name="Piombo E."/>
        </authorList>
    </citation>
    <scope>NUCLEOTIDE SEQUENCE</scope>
</reference>
<evidence type="ECO:0000313" key="1">
    <source>
        <dbReference type="EMBL" id="CAG9953201.1"/>
    </source>
</evidence>
<comment type="caution">
    <text evidence="1">The sequence shown here is derived from an EMBL/GenBank/DDBJ whole genome shotgun (WGS) entry which is preliminary data.</text>
</comment>
<reference evidence="1" key="1">
    <citation type="submission" date="2020-04" db="EMBL/GenBank/DDBJ databases">
        <authorList>
            <person name="Broberg M."/>
        </authorList>
    </citation>
    <scope>NUCLEOTIDE SEQUENCE</scope>
</reference>
<sequence length="75" mass="8448">MLRGLTILLAIQQSSLVSRLHKKYEESGAKLFEHANAFFALPEILSGMLQDASLMRVYIIMNALDECETGLQQHL</sequence>
<proteinExistence type="predicted"/>
<accession>A0ACA9UII9</accession>
<dbReference type="EMBL" id="CADEHS020000519">
    <property type="protein sequence ID" value="CAG9953201.1"/>
    <property type="molecule type" value="Genomic_DNA"/>
</dbReference>
<organism evidence="1 2">
    <name type="scientific">Clonostachys rosea f. rosea IK726</name>
    <dbReference type="NCBI Taxonomy" id="1349383"/>
    <lineage>
        <taxon>Eukaryota</taxon>
        <taxon>Fungi</taxon>
        <taxon>Dikarya</taxon>
        <taxon>Ascomycota</taxon>
        <taxon>Pezizomycotina</taxon>
        <taxon>Sordariomycetes</taxon>
        <taxon>Hypocreomycetidae</taxon>
        <taxon>Hypocreales</taxon>
        <taxon>Bionectriaceae</taxon>
        <taxon>Clonostachys</taxon>
    </lineage>
</organism>
<keyword evidence="2" id="KW-1185">Reference proteome</keyword>
<dbReference type="Proteomes" id="UP000836387">
    <property type="component" value="Unassembled WGS sequence"/>
</dbReference>
<gene>
    <name evidence="1" type="ORF">CRV2_00019291</name>
</gene>
<evidence type="ECO:0000313" key="2">
    <source>
        <dbReference type="Proteomes" id="UP000836387"/>
    </source>
</evidence>
<name>A0ACA9UII9_BIOOC</name>